<dbReference type="AlphaFoldDB" id="S4Y1M9"/>
<organism evidence="1 2">
    <name type="scientific">Sorangium cellulosum So0157-2</name>
    <dbReference type="NCBI Taxonomy" id="1254432"/>
    <lineage>
        <taxon>Bacteria</taxon>
        <taxon>Pseudomonadati</taxon>
        <taxon>Myxococcota</taxon>
        <taxon>Polyangia</taxon>
        <taxon>Polyangiales</taxon>
        <taxon>Polyangiaceae</taxon>
        <taxon>Sorangium</taxon>
    </lineage>
</organism>
<dbReference type="EMBL" id="CP003969">
    <property type="protein sequence ID" value="AGP38674.1"/>
    <property type="molecule type" value="Genomic_DNA"/>
</dbReference>
<dbReference type="HOGENOM" id="CLU_3239733_0_0_7"/>
<protein>
    <submittedName>
        <fullName evidence="1">Uncharacterized protein</fullName>
    </submittedName>
</protein>
<evidence type="ECO:0000313" key="1">
    <source>
        <dbReference type="EMBL" id="AGP38674.1"/>
    </source>
</evidence>
<evidence type="ECO:0000313" key="2">
    <source>
        <dbReference type="Proteomes" id="UP000014803"/>
    </source>
</evidence>
<dbReference type="KEGG" id="scu:SCE1572_31855"/>
<name>S4Y1M9_SORCE</name>
<dbReference type="Proteomes" id="UP000014803">
    <property type="component" value="Chromosome"/>
</dbReference>
<gene>
    <name evidence="1" type="ORF">SCE1572_31855</name>
</gene>
<reference evidence="1 2" key="1">
    <citation type="journal article" date="2013" name="Sci. Rep.">
        <title>Extraordinary expansion of a Sorangium cellulosum genome from an alkaline milieu.</title>
        <authorList>
            <person name="Han K."/>
            <person name="Li Z.F."/>
            <person name="Peng R."/>
            <person name="Zhu L.P."/>
            <person name="Zhou T."/>
            <person name="Wang L.G."/>
            <person name="Li S.G."/>
            <person name="Zhang X.B."/>
            <person name="Hu W."/>
            <person name="Wu Z.H."/>
            <person name="Qin N."/>
            <person name="Li Y.Z."/>
        </authorList>
    </citation>
    <scope>NUCLEOTIDE SEQUENCE [LARGE SCALE GENOMIC DNA]</scope>
    <source>
        <strain evidence="1 2">So0157-2</strain>
    </source>
</reference>
<proteinExistence type="predicted"/>
<sequence>MSRLSVSGGGATQAWFRSQTYPEAQSLTEAQLVLHVCETPKQT</sequence>
<accession>S4Y1M9</accession>